<reference evidence="2 3" key="1">
    <citation type="submission" date="2017-12" db="EMBL/GenBank/DDBJ databases">
        <title>Hemimetabolous genomes reveal molecular basis of termite eusociality.</title>
        <authorList>
            <person name="Harrison M.C."/>
            <person name="Jongepier E."/>
            <person name="Robertson H.M."/>
            <person name="Arning N."/>
            <person name="Bitard-Feildel T."/>
            <person name="Chao H."/>
            <person name="Childers C.P."/>
            <person name="Dinh H."/>
            <person name="Doddapaneni H."/>
            <person name="Dugan S."/>
            <person name="Gowin J."/>
            <person name="Greiner C."/>
            <person name="Han Y."/>
            <person name="Hu H."/>
            <person name="Hughes D.S.T."/>
            <person name="Huylmans A.-K."/>
            <person name="Kemena C."/>
            <person name="Kremer L.P.M."/>
            <person name="Lee S.L."/>
            <person name="Lopez-Ezquerra A."/>
            <person name="Mallet L."/>
            <person name="Monroy-Kuhn J.M."/>
            <person name="Moser A."/>
            <person name="Murali S.C."/>
            <person name="Muzny D.M."/>
            <person name="Otani S."/>
            <person name="Piulachs M.-D."/>
            <person name="Poelchau M."/>
            <person name="Qu J."/>
            <person name="Schaub F."/>
            <person name="Wada-Katsumata A."/>
            <person name="Worley K.C."/>
            <person name="Xie Q."/>
            <person name="Ylla G."/>
            <person name="Poulsen M."/>
            <person name="Gibbs R.A."/>
            <person name="Schal C."/>
            <person name="Richards S."/>
            <person name="Belles X."/>
            <person name="Korb J."/>
            <person name="Bornberg-Bauer E."/>
        </authorList>
    </citation>
    <scope>NUCLEOTIDE SEQUENCE [LARGE SCALE GENOMIC DNA]</scope>
    <source>
        <tissue evidence="2">Whole body</tissue>
    </source>
</reference>
<dbReference type="Proteomes" id="UP000235965">
    <property type="component" value="Unassembled WGS sequence"/>
</dbReference>
<sequence>MSLPIKPFSPKEVRRQIKNLNLRKAPGYDLITSAILKQLPKKGLVLLTTIYNSMLRLAYFPLIWKFAQIIMVPKPGKPINEVSSHRPISLLPTPSKLFEELLLSRISIDIDLPTIIPDFQFGFRKHHSTVQQTNRIVNKIAASLEEKSFCTAAFLDLTQAFDKVWHSGLLYKIKKFFPTPYFLLLKSYITERHFQVKYNTTYSNNYSVNAGVPQGSVLGPLLYLIYTSDLPTTDKTIIAAFADDTAILSISGDPQLASQYLQNHLDLFEQWATTWKITINQAKSVQTTFTTRKTTCPQVSIQNTPIPVQSEVKYLGLHLDQKLTWQKHIKTKCQQMNMKLREMSWLMNRKSKLSLKNKLILYKCIIKPIWTYGVQLWGCAKPSNTQIIQRLQSRVLRTVTNAPWYVSNRTLHNDLQVPYVTDEIRRLALLYKQRLQGHDNRLIEEIRNPTLHGD</sequence>
<name>A0A2J7PEB1_9NEOP</name>
<dbReference type="InterPro" id="IPR043502">
    <property type="entry name" value="DNA/RNA_pol_sf"/>
</dbReference>
<dbReference type="InterPro" id="IPR052560">
    <property type="entry name" value="RdDP_mobile_element"/>
</dbReference>
<dbReference type="AlphaFoldDB" id="A0A2J7PEB1"/>
<proteinExistence type="predicted"/>
<gene>
    <name evidence="2" type="ORF">B7P43_G11734</name>
</gene>
<dbReference type="PANTHER" id="PTHR36688">
    <property type="entry name" value="ENDO/EXONUCLEASE/PHOSPHATASE DOMAIN-CONTAINING PROTEIN"/>
    <property type="match status" value="1"/>
</dbReference>
<dbReference type="InterPro" id="IPR000477">
    <property type="entry name" value="RT_dom"/>
</dbReference>
<dbReference type="Pfam" id="PF00078">
    <property type="entry name" value="RVT_1"/>
    <property type="match status" value="1"/>
</dbReference>
<protein>
    <recommendedName>
        <fullName evidence="1">Reverse transcriptase domain-containing protein</fullName>
    </recommendedName>
</protein>
<dbReference type="EMBL" id="NEVH01026106">
    <property type="protein sequence ID" value="PNF14658.1"/>
    <property type="molecule type" value="Genomic_DNA"/>
</dbReference>
<feature type="domain" description="Reverse transcriptase" evidence="1">
    <location>
        <begin position="53"/>
        <end position="319"/>
    </location>
</feature>
<evidence type="ECO:0000259" key="1">
    <source>
        <dbReference type="PROSITE" id="PS50878"/>
    </source>
</evidence>
<comment type="caution">
    <text evidence="2">The sequence shown here is derived from an EMBL/GenBank/DDBJ whole genome shotgun (WGS) entry which is preliminary data.</text>
</comment>
<dbReference type="PANTHER" id="PTHR36688:SF1">
    <property type="entry name" value="ENDONUCLEASE_EXONUCLEASE_PHOSPHATASE DOMAIN-CONTAINING PROTEIN"/>
    <property type="match status" value="1"/>
</dbReference>
<keyword evidence="3" id="KW-1185">Reference proteome</keyword>
<dbReference type="SUPFAM" id="SSF56672">
    <property type="entry name" value="DNA/RNA polymerases"/>
    <property type="match status" value="1"/>
</dbReference>
<organism evidence="2 3">
    <name type="scientific">Cryptotermes secundus</name>
    <dbReference type="NCBI Taxonomy" id="105785"/>
    <lineage>
        <taxon>Eukaryota</taxon>
        <taxon>Metazoa</taxon>
        <taxon>Ecdysozoa</taxon>
        <taxon>Arthropoda</taxon>
        <taxon>Hexapoda</taxon>
        <taxon>Insecta</taxon>
        <taxon>Pterygota</taxon>
        <taxon>Neoptera</taxon>
        <taxon>Polyneoptera</taxon>
        <taxon>Dictyoptera</taxon>
        <taxon>Blattodea</taxon>
        <taxon>Blattoidea</taxon>
        <taxon>Termitoidae</taxon>
        <taxon>Kalotermitidae</taxon>
        <taxon>Cryptotermitinae</taxon>
        <taxon>Cryptotermes</taxon>
    </lineage>
</organism>
<dbReference type="GO" id="GO:0071897">
    <property type="term" value="P:DNA biosynthetic process"/>
    <property type="evidence" value="ECO:0007669"/>
    <property type="project" value="UniProtKB-ARBA"/>
</dbReference>
<accession>A0A2J7PEB1</accession>
<evidence type="ECO:0000313" key="3">
    <source>
        <dbReference type="Proteomes" id="UP000235965"/>
    </source>
</evidence>
<dbReference type="PROSITE" id="PS50878">
    <property type="entry name" value="RT_POL"/>
    <property type="match status" value="1"/>
</dbReference>
<dbReference type="CDD" id="cd01650">
    <property type="entry name" value="RT_nLTR_like"/>
    <property type="match status" value="1"/>
</dbReference>
<evidence type="ECO:0000313" key="2">
    <source>
        <dbReference type="EMBL" id="PNF14658.1"/>
    </source>
</evidence>